<dbReference type="PROSITE" id="PS01124">
    <property type="entry name" value="HTH_ARAC_FAMILY_2"/>
    <property type="match status" value="1"/>
</dbReference>
<dbReference type="RefSeq" id="WP_386722206.1">
    <property type="nucleotide sequence ID" value="NZ_JBHRSZ010000006.1"/>
</dbReference>
<accession>A0ABV7HI18</accession>
<dbReference type="Proteomes" id="UP001595476">
    <property type="component" value="Unassembled WGS sequence"/>
</dbReference>
<evidence type="ECO:0000256" key="1">
    <source>
        <dbReference type="ARBA" id="ARBA00023125"/>
    </source>
</evidence>
<feature type="domain" description="HTH araC/xylS-type" evidence="2">
    <location>
        <begin position="174"/>
        <end position="241"/>
    </location>
</feature>
<dbReference type="Pfam" id="PF12625">
    <property type="entry name" value="Arabinose_bd"/>
    <property type="match status" value="1"/>
</dbReference>
<proteinExistence type="predicted"/>
<reference evidence="4" key="1">
    <citation type="journal article" date="2019" name="Int. J. Syst. Evol. Microbiol.">
        <title>The Global Catalogue of Microorganisms (GCM) 10K type strain sequencing project: providing services to taxonomists for standard genome sequencing and annotation.</title>
        <authorList>
            <consortium name="The Broad Institute Genomics Platform"/>
            <consortium name="The Broad Institute Genome Sequencing Center for Infectious Disease"/>
            <person name="Wu L."/>
            <person name="Ma J."/>
        </authorList>
    </citation>
    <scope>NUCLEOTIDE SEQUENCE [LARGE SCALE GENOMIC DNA]</scope>
    <source>
        <strain evidence="4">KCTC 52438</strain>
    </source>
</reference>
<evidence type="ECO:0000313" key="3">
    <source>
        <dbReference type="EMBL" id="MFC3152278.1"/>
    </source>
</evidence>
<organism evidence="3 4">
    <name type="scientific">Litoribrevibacter euphylliae</name>
    <dbReference type="NCBI Taxonomy" id="1834034"/>
    <lineage>
        <taxon>Bacteria</taxon>
        <taxon>Pseudomonadati</taxon>
        <taxon>Pseudomonadota</taxon>
        <taxon>Gammaproteobacteria</taxon>
        <taxon>Oceanospirillales</taxon>
        <taxon>Oceanospirillaceae</taxon>
        <taxon>Litoribrevibacter</taxon>
    </lineage>
</organism>
<name>A0ABV7HI18_9GAMM</name>
<dbReference type="Gene3D" id="1.10.10.60">
    <property type="entry name" value="Homeodomain-like"/>
    <property type="match status" value="1"/>
</dbReference>
<gene>
    <name evidence="3" type="ORF">ACFOEK_14680</name>
</gene>
<evidence type="ECO:0000259" key="2">
    <source>
        <dbReference type="PROSITE" id="PS01124"/>
    </source>
</evidence>
<dbReference type="InterPro" id="IPR018060">
    <property type="entry name" value="HTH_AraC"/>
</dbReference>
<dbReference type="Pfam" id="PF12833">
    <property type="entry name" value="HTH_18"/>
    <property type="match status" value="1"/>
</dbReference>
<keyword evidence="4" id="KW-1185">Reference proteome</keyword>
<dbReference type="PANTHER" id="PTHR47894">
    <property type="entry name" value="HTH-TYPE TRANSCRIPTIONAL REGULATOR GADX"/>
    <property type="match status" value="1"/>
</dbReference>
<keyword evidence="1" id="KW-0238">DNA-binding</keyword>
<dbReference type="EMBL" id="JBHRSZ010000006">
    <property type="protein sequence ID" value="MFC3152278.1"/>
    <property type="molecule type" value="Genomic_DNA"/>
</dbReference>
<comment type="caution">
    <text evidence="3">The sequence shown here is derived from an EMBL/GenBank/DDBJ whole genome shotgun (WGS) entry which is preliminary data.</text>
</comment>
<evidence type="ECO:0000313" key="4">
    <source>
        <dbReference type="Proteomes" id="UP001595476"/>
    </source>
</evidence>
<protein>
    <submittedName>
        <fullName evidence="3">AraC family transcriptional regulator ligand-binding domain-containing protein</fullName>
    </submittedName>
</protein>
<sequence length="241" mass="27352">MSKQQSVIRNYVQTLIDTTINTGVTLHDLLDGLALTEEDLKQPNFRLEMDVMTQLWMRAVELTDDPSLSLHVGEHMQLGSLHAFGPIAMNCPTLGTTIKYMIQYSRIVSEGGSLSCNQLDQSCHIEYQPNDGLYALTRHQIEGVLSTLIGIARMISTNDLNPQAVFSSTMCHAQVAERLNLSLRSLQRKLKTEHSSYQDILDTYRQEQSIHLFTNTHWSIATIAEHLSYLNLSSYHRAFKR</sequence>
<dbReference type="InterPro" id="IPR032687">
    <property type="entry name" value="AraC-type_N"/>
</dbReference>
<dbReference type="PANTHER" id="PTHR47894:SF1">
    <property type="entry name" value="HTH-TYPE TRANSCRIPTIONAL REGULATOR VQSM"/>
    <property type="match status" value="1"/>
</dbReference>